<proteinExistence type="predicted"/>
<dbReference type="PANTHER" id="PTHR48050">
    <property type="entry name" value="STEROL 3-BETA-GLUCOSYLTRANSFERASE"/>
    <property type="match status" value="1"/>
</dbReference>
<evidence type="ECO:0000313" key="4">
    <source>
        <dbReference type="Proteomes" id="UP000467148"/>
    </source>
</evidence>
<reference evidence="3 4" key="1">
    <citation type="journal article" date="2019" name="Emerg. Microbes Infect.">
        <title>Comprehensive subspecies identification of 175 nontuberculous mycobacteria species based on 7547 genomic profiles.</title>
        <authorList>
            <person name="Matsumoto Y."/>
            <person name="Kinjo T."/>
            <person name="Motooka D."/>
            <person name="Nabeya D."/>
            <person name="Jung N."/>
            <person name="Uechi K."/>
            <person name="Horii T."/>
            <person name="Iida T."/>
            <person name="Fujita J."/>
            <person name="Nakamura S."/>
        </authorList>
    </citation>
    <scope>NUCLEOTIDE SEQUENCE [LARGE SCALE GENOMIC DNA]</scope>
    <source>
        <strain evidence="3 4">JCM 30396</strain>
    </source>
</reference>
<evidence type="ECO:0000313" key="3">
    <source>
        <dbReference type="EMBL" id="BBY63446.1"/>
    </source>
</evidence>
<accession>A0A7I7T5Q0</accession>
<dbReference type="PANTHER" id="PTHR48050:SF13">
    <property type="entry name" value="STEROL 3-BETA-GLUCOSYLTRANSFERASE UGT80A2"/>
    <property type="match status" value="1"/>
</dbReference>
<dbReference type="GO" id="GO:0008194">
    <property type="term" value="F:UDP-glycosyltransferase activity"/>
    <property type="evidence" value="ECO:0007669"/>
    <property type="project" value="InterPro"/>
</dbReference>
<dbReference type="AlphaFoldDB" id="A0A7I7T5Q0"/>
<dbReference type="Gene3D" id="3.40.50.2000">
    <property type="entry name" value="Glycogen Phosphorylase B"/>
    <property type="match status" value="2"/>
</dbReference>
<dbReference type="Pfam" id="PF03033">
    <property type="entry name" value="Glyco_transf_28"/>
    <property type="match status" value="1"/>
</dbReference>
<dbReference type="InterPro" id="IPR004276">
    <property type="entry name" value="GlycoTrans_28_N"/>
</dbReference>
<dbReference type="RefSeq" id="WP_163747109.1">
    <property type="nucleotide sequence ID" value="NZ_AP022596.1"/>
</dbReference>
<dbReference type="Proteomes" id="UP000467148">
    <property type="component" value="Chromosome"/>
</dbReference>
<dbReference type="FunFam" id="3.40.50.2000:FF:000009">
    <property type="entry name" value="Sterol 3-beta-glucosyltransferase UGT80A2"/>
    <property type="match status" value="1"/>
</dbReference>
<organism evidence="3 4">
    <name type="scientific">Mycolicibacterium helvum</name>
    <dbReference type="NCBI Taxonomy" id="1534349"/>
    <lineage>
        <taxon>Bacteria</taxon>
        <taxon>Bacillati</taxon>
        <taxon>Actinomycetota</taxon>
        <taxon>Actinomycetes</taxon>
        <taxon>Mycobacteriales</taxon>
        <taxon>Mycobacteriaceae</taxon>
        <taxon>Mycolicibacterium</taxon>
    </lineage>
</organism>
<dbReference type="CDD" id="cd03784">
    <property type="entry name" value="GT1_Gtf-like"/>
    <property type="match status" value="1"/>
</dbReference>
<gene>
    <name evidence="3" type="ORF">MHEL_16890</name>
</gene>
<feature type="domain" description="Glycosyltransferase family 28 N-terminal" evidence="1">
    <location>
        <begin position="4"/>
        <end position="96"/>
    </location>
</feature>
<name>A0A7I7T5Q0_9MYCO</name>
<dbReference type="GO" id="GO:0033072">
    <property type="term" value="P:vancomycin biosynthetic process"/>
    <property type="evidence" value="ECO:0007669"/>
    <property type="project" value="UniProtKB-ARBA"/>
</dbReference>
<dbReference type="KEGG" id="mhev:MHEL_16890"/>
<dbReference type="SUPFAM" id="SSF53756">
    <property type="entry name" value="UDP-Glycosyltransferase/glycogen phosphorylase"/>
    <property type="match status" value="1"/>
</dbReference>
<keyword evidence="4" id="KW-1185">Reference proteome</keyword>
<dbReference type="GO" id="GO:0016758">
    <property type="term" value="F:hexosyltransferase activity"/>
    <property type="evidence" value="ECO:0007669"/>
    <property type="project" value="InterPro"/>
</dbReference>
<dbReference type="InterPro" id="IPR010610">
    <property type="entry name" value="EryCIII-like_C"/>
</dbReference>
<dbReference type="InterPro" id="IPR002213">
    <property type="entry name" value="UDP_glucos_trans"/>
</dbReference>
<evidence type="ECO:0008006" key="5">
    <source>
        <dbReference type="Google" id="ProtNLM"/>
    </source>
</evidence>
<dbReference type="InterPro" id="IPR050426">
    <property type="entry name" value="Glycosyltransferase_28"/>
</dbReference>
<dbReference type="GO" id="GO:0005975">
    <property type="term" value="P:carbohydrate metabolic process"/>
    <property type="evidence" value="ECO:0007669"/>
    <property type="project" value="InterPro"/>
</dbReference>
<feature type="domain" description="Erythromycin biosynthesis protein CIII-like C-terminal" evidence="2">
    <location>
        <begin position="294"/>
        <end position="409"/>
    </location>
</feature>
<evidence type="ECO:0000259" key="1">
    <source>
        <dbReference type="Pfam" id="PF03033"/>
    </source>
</evidence>
<evidence type="ECO:0000259" key="2">
    <source>
        <dbReference type="Pfam" id="PF06722"/>
    </source>
</evidence>
<dbReference type="Pfam" id="PF06722">
    <property type="entry name" value="EryCIII-like_C"/>
    <property type="match status" value="1"/>
</dbReference>
<dbReference type="EMBL" id="AP022596">
    <property type="protein sequence ID" value="BBY63446.1"/>
    <property type="molecule type" value="Genomic_DNA"/>
</dbReference>
<protein>
    <recommendedName>
        <fullName evidence="5">Glycosyltransferase</fullName>
    </recommendedName>
</protein>
<sequence length="416" mass="43326">MSTVAIAAVGSHGDVAPLAGVGVALQKAGHRVVVAAYTPFAGLITECGLEFCELPADFTPGIDHADATSRETLAAIFTPRGVRKTGQLILDALSDIPADILLLSPLSELAGHPLAEAKGIPSLGVRLQPLSATAAYPPTVLGAWSMGAMGNRAAADTAGWVIDRLYGGVVAGFRRDLGLPKISARALRRRRTLGNWPILHGYSPTFLPRPADWRADLQVVGYWWPPPTPGWQPPQALTDFLAAGPAPVFIGLGSTVITAPRAEQLALIIAGALGQAGTRGVVQAGWAGLEISGDDVLTIGEAPHHWLFPQMAAVAHHCGAGTTAAALRSGVPTIALPGPVGDQPFWARRLRDLGASAATIPQRALTADKLSDAIRAAVTDHQIANKTKQLAARITGEDGAARVVDTVENLLHQSTH</sequence>